<dbReference type="InterPro" id="IPR007248">
    <property type="entry name" value="Mpv17_PMP22"/>
</dbReference>
<evidence type="ECO:0000313" key="9">
    <source>
        <dbReference type="WBParaSite" id="Pan_g15275.t1"/>
    </source>
</evidence>
<evidence type="ECO:0000256" key="2">
    <source>
        <dbReference type="ARBA" id="ARBA00006824"/>
    </source>
</evidence>
<dbReference type="GO" id="GO:0015267">
    <property type="term" value="F:channel activity"/>
    <property type="evidence" value="ECO:0007669"/>
    <property type="project" value="TreeGrafter"/>
</dbReference>
<dbReference type="GO" id="GO:1901858">
    <property type="term" value="P:regulation of mitochondrial DNA metabolic process"/>
    <property type="evidence" value="ECO:0007669"/>
    <property type="project" value="TreeGrafter"/>
</dbReference>
<reference evidence="9" key="2">
    <citation type="submission" date="2020-10" db="UniProtKB">
        <authorList>
            <consortium name="WormBaseParasite"/>
        </authorList>
    </citation>
    <scope>IDENTIFICATION</scope>
</reference>
<dbReference type="WBParaSite" id="Pan_g15275.t1">
    <property type="protein sequence ID" value="Pan_g15275.t1"/>
    <property type="gene ID" value="Pan_g15275"/>
</dbReference>
<dbReference type="Pfam" id="PF04117">
    <property type="entry name" value="Mpv17_PMP22"/>
    <property type="match status" value="1"/>
</dbReference>
<evidence type="ECO:0000256" key="6">
    <source>
        <dbReference type="ARBA" id="ARBA00049743"/>
    </source>
</evidence>
<comment type="similarity">
    <text evidence="2 7">Belongs to the peroxisomal membrane protein PXMP2/4 family.</text>
</comment>
<organism evidence="8 9">
    <name type="scientific">Panagrellus redivivus</name>
    <name type="common">Microworm</name>
    <dbReference type="NCBI Taxonomy" id="6233"/>
    <lineage>
        <taxon>Eukaryota</taxon>
        <taxon>Metazoa</taxon>
        <taxon>Ecdysozoa</taxon>
        <taxon>Nematoda</taxon>
        <taxon>Chromadorea</taxon>
        <taxon>Rhabditida</taxon>
        <taxon>Tylenchina</taxon>
        <taxon>Panagrolaimomorpha</taxon>
        <taxon>Panagrolaimoidea</taxon>
        <taxon>Panagrolaimidae</taxon>
        <taxon>Panagrellus</taxon>
    </lineage>
</organism>
<accession>A0A7E4V166</accession>
<keyword evidence="5" id="KW-0472">Membrane</keyword>
<dbReference type="PANTHER" id="PTHR11266:SF17">
    <property type="entry name" value="PROTEIN MPV17"/>
    <property type="match status" value="1"/>
</dbReference>
<name>A0A7E4V166_PANRE</name>
<sequence>MFSRLVGSRILPAEKAYFTNLGVGVPSQTVTAIPPNTQRLRFMNLIRRIKFRKNFVVQVLSSGLLACTSDILCQKYVEKRRTWDPIRSARFAAIVTCCMAPMSYKWFQIIERLVPSGRASALKTGIKRMALDQILAAPVFTSVFLFNLNVLESRNFTNSLTKTATIFVPVITTNYKIWPLIQLINMSLIPLQYRVILVNFCGLFWNMYISYTQHNLEDQDLAEGKIDV</sequence>
<dbReference type="AlphaFoldDB" id="A0A7E4V166"/>
<evidence type="ECO:0000256" key="7">
    <source>
        <dbReference type="RuleBase" id="RU363053"/>
    </source>
</evidence>
<evidence type="ECO:0000256" key="4">
    <source>
        <dbReference type="ARBA" id="ARBA00022989"/>
    </source>
</evidence>
<keyword evidence="4" id="KW-1133">Transmembrane helix</keyword>
<dbReference type="GO" id="GO:0005739">
    <property type="term" value="C:mitochondrion"/>
    <property type="evidence" value="ECO:0007669"/>
    <property type="project" value="TreeGrafter"/>
</dbReference>
<keyword evidence="8" id="KW-1185">Reference proteome</keyword>
<evidence type="ECO:0000256" key="3">
    <source>
        <dbReference type="ARBA" id="ARBA00022692"/>
    </source>
</evidence>
<dbReference type="Proteomes" id="UP000492821">
    <property type="component" value="Unassembled WGS sequence"/>
</dbReference>
<comment type="subcellular location">
    <subcellularLocation>
        <location evidence="1">Membrane</location>
        <topology evidence="1">Multi-pass membrane protein</topology>
    </subcellularLocation>
</comment>
<evidence type="ECO:0000256" key="5">
    <source>
        <dbReference type="ARBA" id="ARBA00023136"/>
    </source>
</evidence>
<reference evidence="8" key="1">
    <citation type="journal article" date="2013" name="Genetics">
        <title>The draft genome and transcriptome of Panagrellus redivivus are shaped by the harsh demands of a free-living lifestyle.</title>
        <authorList>
            <person name="Srinivasan J."/>
            <person name="Dillman A.R."/>
            <person name="Macchietto M.G."/>
            <person name="Heikkinen L."/>
            <person name="Lakso M."/>
            <person name="Fracchia K.M."/>
            <person name="Antoshechkin I."/>
            <person name="Mortazavi A."/>
            <person name="Wong G."/>
            <person name="Sternberg P.W."/>
        </authorList>
    </citation>
    <scope>NUCLEOTIDE SEQUENCE [LARGE SCALE GENOMIC DNA]</scope>
    <source>
        <strain evidence="8">MT8872</strain>
    </source>
</reference>
<dbReference type="PANTHER" id="PTHR11266">
    <property type="entry name" value="PEROXISOMAL MEMBRANE PROTEIN 2, PXMP2 MPV17"/>
    <property type="match status" value="1"/>
</dbReference>
<keyword evidence="3" id="KW-0812">Transmembrane</keyword>
<dbReference type="GO" id="GO:0016020">
    <property type="term" value="C:membrane"/>
    <property type="evidence" value="ECO:0007669"/>
    <property type="project" value="UniProtKB-SubCell"/>
</dbReference>
<protein>
    <recommendedName>
        <fullName evidence="6">Mitochondrial inner membrane protein Mpv17</fullName>
    </recommendedName>
</protein>
<proteinExistence type="inferred from homology"/>
<evidence type="ECO:0000256" key="1">
    <source>
        <dbReference type="ARBA" id="ARBA00004141"/>
    </source>
</evidence>
<evidence type="ECO:0000313" key="8">
    <source>
        <dbReference type="Proteomes" id="UP000492821"/>
    </source>
</evidence>